<name>A0A6L2LXC2_TANCI</name>
<reference evidence="2" key="1">
    <citation type="journal article" date="2019" name="Sci. Rep.">
        <title>Draft genome of Tanacetum cinerariifolium, the natural source of mosquito coil.</title>
        <authorList>
            <person name="Yamashiro T."/>
            <person name="Shiraishi A."/>
            <person name="Satake H."/>
            <person name="Nakayama K."/>
        </authorList>
    </citation>
    <scope>NUCLEOTIDE SEQUENCE</scope>
</reference>
<evidence type="ECO:0000256" key="1">
    <source>
        <dbReference type="SAM" id="MobiDB-lite"/>
    </source>
</evidence>
<accession>A0A6L2LXC2</accession>
<organism evidence="2">
    <name type="scientific">Tanacetum cinerariifolium</name>
    <name type="common">Dalmatian daisy</name>
    <name type="synonym">Chrysanthemum cinerariifolium</name>
    <dbReference type="NCBI Taxonomy" id="118510"/>
    <lineage>
        <taxon>Eukaryota</taxon>
        <taxon>Viridiplantae</taxon>
        <taxon>Streptophyta</taxon>
        <taxon>Embryophyta</taxon>
        <taxon>Tracheophyta</taxon>
        <taxon>Spermatophyta</taxon>
        <taxon>Magnoliopsida</taxon>
        <taxon>eudicotyledons</taxon>
        <taxon>Gunneridae</taxon>
        <taxon>Pentapetalae</taxon>
        <taxon>asterids</taxon>
        <taxon>campanulids</taxon>
        <taxon>Asterales</taxon>
        <taxon>Asteraceae</taxon>
        <taxon>Asteroideae</taxon>
        <taxon>Anthemideae</taxon>
        <taxon>Anthemidinae</taxon>
        <taxon>Tanacetum</taxon>
    </lineage>
</organism>
<sequence>MIIDVQSEVRVSIGPKPDRTGQDQTGLRPNWSRTEDRTEMVRSDPGRPVSLLQNDFEPVFELVGEQYVCKKDTNHHQIEMIRQRTWPQSSANPEVSMESTMTSELVFYTLSRIEEKIVKHHL</sequence>
<protein>
    <submittedName>
        <fullName evidence="2">Uncharacterized protein</fullName>
    </submittedName>
</protein>
<dbReference type="EMBL" id="BKCJ010005112">
    <property type="protein sequence ID" value="GEU64974.1"/>
    <property type="molecule type" value="Genomic_DNA"/>
</dbReference>
<feature type="region of interest" description="Disordered" evidence="1">
    <location>
        <begin position="11"/>
        <end position="48"/>
    </location>
</feature>
<dbReference type="AlphaFoldDB" id="A0A6L2LXC2"/>
<gene>
    <name evidence="2" type="ORF">Tci_036952</name>
</gene>
<proteinExistence type="predicted"/>
<comment type="caution">
    <text evidence="2">The sequence shown here is derived from an EMBL/GenBank/DDBJ whole genome shotgun (WGS) entry which is preliminary data.</text>
</comment>
<evidence type="ECO:0000313" key="2">
    <source>
        <dbReference type="EMBL" id="GEU64974.1"/>
    </source>
</evidence>
<feature type="compositionally biased region" description="Basic and acidic residues" evidence="1">
    <location>
        <begin position="33"/>
        <end position="45"/>
    </location>
</feature>